<dbReference type="PANTHER" id="PTHR42941:SF1">
    <property type="entry name" value="SLL1037 PROTEIN"/>
    <property type="match status" value="1"/>
</dbReference>
<feature type="coiled-coil region" evidence="5">
    <location>
        <begin position="593"/>
        <end position="622"/>
    </location>
</feature>
<evidence type="ECO:0000256" key="2">
    <source>
        <dbReference type="ARBA" id="ARBA00022692"/>
    </source>
</evidence>
<name>A0A656HJY6_THINJ</name>
<evidence type="ECO:0000313" key="9">
    <source>
        <dbReference type="Proteomes" id="UP000005317"/>
    </source>
</evidence>
<dbReference type="Gene3D" id="3.40.190.10">
    <property type="entry name" value="Periplasmic binding protein-like II"/>
    <property type="match status" value="2"/>
</dbReference>
<feature type="compositionally biased region" description="Polar residues" evidence="6">
    <location>
        <begin position="545"/>
        <end position="567"/>
    </location>
</feature>
<protein>
    <submittedName>
        <fullName evidence="8">TRAP transporter solute receptor, TAXI family</fullName>
    </submittedName>
</protein>
<feature type="transmembrane region" description="Helical" evidence="7">
    <location>
        <begin position="335"/>
        <end position="355"/>
    </location>
</feature>
<proteinExistence type="predicted"/>
<keyword evidence="9" id="KW-1185">Reference proteome</keyword>
<organism evidence="8 9">
    <name type="scientific">Thiothrix nivea (strain ATCC 35100 / DSM 5205 / JP2)</name>
    <dbReference type="NCBI Taxonomy" id="870187"/>
    <lineage>
        <taxon>Bacteria</taxon>
        <taxon>Pseudomonadati</taxon>
        <taxon>Pseudomonadota</taxon>
        <taxon>Gammaproteobacteria</taxon>
        <taxon>Thiotrichales</taxon>
        <taxon>Thiotrichaceae</taxon>
        <taxon>Thiothrix</taxon>
    </lineage>
</organism>
<evidence type="ECO:0000256" key="7">
    <source>
        <dbReference type="SAM" id="Phobius"/>
    </source>
</evidence>
<accession>A0A656HJY6</accession>
<dbReference type="AlphaFoldDB" id="A0A656HJY6"/>
<feature type="transmembrane region" description="Helical" evidence="7">
    <location>
        <begin position="688"/>
        <end position="708"/>
    </location>
</feature>
<keyword evidence="5" id="KW-0175">Coiled coil</keyword>
<dbReference type="Pfam" id="PF05128">
    <property type="entry name" value="DUF697"/>
    <property type="match status" value="1"/>
</dbReference>
<dbReference type="OrthoDB" id="9780180at2"/>
<feature type="transmembrane region" description="Helical" evidence="7">
    <location>
        <begin position="714"/>
        <end position="735"/>
    </location>
</feature>
<dbReference type="PANTHER" id="PTHR42941">
    <property type="entry name" value="SLL1037 PROTEIN"/>
    <property type="match status" value="1"/>
</dbReference>
<gene>
    <name evidence="8" type="ORF">Thini_4305</name>
</gene>
<dbReference type="GO" id="GO:0016020">
    <property type="term" value="C:membrane"/>
    <property type="evidence" value="ECO:0007669"/>
    <property type="project" value="UniProtKB-SubCell"/>
</dbReference>
<evidence type="ECO:0000256" key="5">
    <source>
        <dbReference type="SAM" id="Coils"/>
    </source>
</evidence>
<keyword evidence="4 7" id="KW-0472">Membrane</keyword>
<dbReference type="Pfam" id="PF16868">
    <property type="entry name" value="NMT1_3"/>
    <property type="match status" value="1"/>
</dbReference>
<comment type="subcellular location">
    <subcellularLocation>
        <location evidence="1">Membrane</location>
        <topology evidence="1">Multi-pass membrane protein</topology>
    </subcellularLocation>
</comment>
<keyword evidence="3 7" id="KW-1133">Transmembrane helix</keyword>
<dbReference type="RefSeq" id="WP_002710655.1">
    <property type="nucleotide sequence ID" value="NZ_JH651384.1"/>
</dbReference>
<dbReference type="EMBL" id="JH651384">
    <property type="protein sequence ID" value="EIJ36787.1"/>
    <property type="molecule type" value="Genomic_DNA"/>
</dbReference>
<keyword evidence="8" id="KW-0675">Receptor</keyword>
<reference evidence="9" key="1">
    <citation type="journal article" date="2011" name="Stand. Genomic Sci.">
        <title>Genome sequence of the filamentous, gliding Thiothrix nivea neotype strain (JP2(T)).</title>
        <authorList>
            <person name="Lapidus A."/>
            <person name="Nolan M."/>
            <person name="Lucas S."/>
            <person name="Glavina Del Rio T."/>
            <person name="Tice H."/>
            <person name="Cheng J.F."/>
            <person name="Tapia R."/>
            <person name="Han C."/>
            <person name="Goodwin L."/>
            <person name="Pitluck S."/>
            <person name="Liolios K."/>
            <person name="Pagani I."/>
            <person name="Ivanova N."/>
            <person name="Huntemann M."/>
            <person name="Mavromatis K."/>
            <person name="Mikhailova N."/>
            <person name="Pati A."/>
            <person name="Chen A."/>
            <person name="Palaniappan K."/>
            <person name="Land M."/>
            <person name="Brambilla E.M."/>
            <person name="Rohde M."/>
            <person name="Abt B."/>
            <person name="Verbarg S."/>
            <person name="Goker M."/>
            <person name="Bristow J."/>
            <person name="Eisen J.A."/>
            <person name="Markowitz V."/>
            <person name="Hugenholtz P."/>
            <person name="Kyrpides N.C."/>
            <person name="Klenk H.P."/>
            <person name="Woyke T."/>
        </authorList>
    </citation>
    <scope>NUCLEOTIDE SEQUENCE [LARGE SCALE GENOMIC DNA]</scope>
    <source>
        <strain evidence="9">ATCC 35100 / DSM 5205 / JP2</strain>
    </source>
</reference>
<sequence precursor="true">MKLKCEFCKIWLPLTLILVAGFYIAWQFVPPAASDNLRIATGSEGDAYYQYAQEYQQALKKEGVNLEIQTTAGSVEALQLLRDGKVDAAFIQGGVGGHKIPAEEGLHSVASLFYEPLWVFMHKDANGKTACNLQELQGKRLAVGPEGSGTRALAMRLLCDNGIKRDNTELSGISSEDAISKLEAGEIDAAFFVSSPKSEGITRLTENPAIKIMNFQRHADAYTRHYRFLDALNLGEGALNLQANVPDKEKTLLATTAALVVGPEVHSDNVRLLTREALRIHHKAGLLEKAWQFPSRDHLEIPIHPDAEQYLKNGPSFLEKYLPFSVAARLDQLKIMLIPLLTLLLPLAKGVMPLYKWRIRSRTYRWYKDINQVDRELENYDLPQTQQAIGNMHKLHNELAQEVSVPLSHMSEFYSLRLHTDHILNRLQERKTNLQDPEPATDTPATEQTIDSVAENEPQEKTTAAASDAGTVTENQTEETVATSDADTPQAEETASNDEPAPDNTEARPDTTGETADSPETGGKTWAATKTIRDMASRLHLPHNLSLSALKTSPNKTENSSGHTNNASDKKIGHLFKNMAAKIQLPKNWNLPLSTQSAVEKEAEEQRVKAEQEAALRAQEAERLAAIATRHKQANKLVYKHVATGMTLSAVPVPILDVAALTSTQLNLLHKLSEHYGVDFNRKRGKSILLSMLGGSIPATTVMGLSSLSKAIPGIGTLGGGASVAALSGAVIYATGKVFIKHFEKGGTLEDLDSKQQRENFRVAFREGLRSNEE</sequence>
<dbReference type="SUPFAM" id="SSF53850">
    <property type="entry name" value="Periplasmic binding protein-like II"/>
    <property type="match status" value="1"/>
</dbReference>
<evidence type="ECO:0000256" key="1">
    <source>
        <dbReference type="ARBA" id="ARBA00004141"/>
    </source>
</evidence>
<keyword evidence="2 7" id="KW-0812">Transmembrane</keyword>
<dbReference type="InterPro" id="IPR011852">
    <property type="entry name" value="TRAP_TAXI"/>
</dbReference>
<feature type="transmembrane region" description="Helical" evidence="7">
    <location>
        <begin position="7"/>
        <end position="26"/>
    </location>
</feature>
<feature type="region of interest" description="Disordered" evidence="6">
    <location>
        <begin position="431"/>
        <end position="525"/>
    </location>
</feature>
<feature type="region of interest" description="Disordered" evidence="6">
    <location>
        <begin position="545"/>
        <end position="569"/>
    </location>
</feature>
<evidence type="ECO:0000256" key="3">
    <source>
        <dbReference type="ARBA" id="ARBA00022989"/>
    </source>
</evidence>
<dbReference type="Proteomes" id="UP000005317">
    <property type="component" value="Unassembled WGS sequence"/>
</dbReference>
<evidence type="ECO:0000256" key="4">
    <source>
        <dbReference type="ARBA" id="ARBA00023136"/>
    </source>
</evidence>
<feature type="compositionally biased region" description="Polar residues" evidence="6">
    <location>
        <begin position="461"/>
        <end position="494"/>
    </location>
</feature>
<evidence type="ECO:0000256" key="6">
    <source>
        <dbReference type="SAM" id="MobiDB-lite"/>
    </source>
</evidence>
<evidence type="ECO:0000313" key="8">
    <source>
        <dbReference type="EMBL" id="EIJ36787.1"/>
    </source>
</evidence>
<dbReference type="InterPro" id="IPR021147">
    <property type="entry name" value="DUF697"/>
</dbReference>
<dbReference type="NCBIfam" id="TIGR02122">
    <property type="entry name" value="TRAP_TAXI"/>
    <property type="match status" value="1"/>
</dbReference>